<feature type="non-terminal residue" evidence="2">
    <location>
        <position position="343"/>
    </location>
</feature>
<dbReference type="PROSITE" id="PS51318">
    <property type="entry name" value="TAT"/>
    <property type="match status" value="1"/>
</dbReference>
<evidence type="ECO:0000256" key="1">
    <source>
        <dbReference type="SAM" id="MobiDB-lite"/>
    </source>
</evidence>
<name>A0ABD5S317_9EURY</name>
<keyword evidence="3" id="KW-1185">Reference proteome</keyword>
<gene>
    <name evidence="2" type="ORF">ACFQE1_16290</name>
</gene>
<evidence type="ECO:0000313" key="3">
    <source>
        <dbReference type="Proteomes" id="UP001596328"/>
    </source>
</evidence>
<organism evidence="2 3">
    <name type="scientific">Halobium palmae</name>
    <dbReference type="NCBI Taxonomy" id="1776492"/>
    <lineage>
        <taxon>Archaea</taxon>
        <taxon>Methanobacteriati</taxon>
        <taxon>Methanobacteriota</taxon>
        <taxon>Stenosarchaea group</taxon>
        <taxon>Halobacteria</taxon>
        <taxon>Halobacteriales</taxon>
        <taxon>Haloferacaceae</taxon>
        <taxon>Halobium</taxon>
    </lineage>
</organism>
<dbReference type="InterPro" id="IPR011050">
    <property type="entry name" value="Pectin_lyase_fold/virulence"/>
</dbReference>
<evidence type="ECO:0000313" key="2">
    <source>
        <dbReference type="EMBL" id="MFC6725897.1"/>
    </source>
</evidence>
<feature type="region of interest" description="Disordered" evidence="1">
    <location>
        <begin position="320"/>
        <end position="343"/>
    </location>
</feature>
<dbReference type="EMBL" id="JBHSWU010000766">
    <property type="protein sequence ID" value="MFC6725897.1"/>
    <property type="molecule type" value="Genomic_DNA"/>
</dbReference>
<evidence type="ECO:0008006" key="4">
    <source>
        <dbReference type="Google" id="ProtNLM"/>
    </source>
</evidence>
<accession>A0ABD5S317</accession>
<dbReference type="Gene3D" id="2.160.20.10">
    <property type="entry name" value="Single-stranded right-handed beta-helix, Pectin lyase-like"/>
    <property type="match status" value="1"/>
</dbReference>
<protein>
    <recommendedName>
        <fullName evidence="4">Twin-arginine translocation signal domain-containing protein</fullName>
    </recommendedName>
</protein>
<dbReference type="AlphaFoldDB" id="A0ABD5S317"/>
<dbReference type="SUPFAM" id="SSF51126">
    <property type="entry name" value="Pectin lyase-like"/>
    <property type="match status" value="1"/>
</dbReference>
<dbReference type="Proteomes" id="UP001596328">
    <property type="component" value="Unassembled WGS sequence"/>
</dbReference>
<sequence length="343" mass="37047">MNSHTSLSRRRFLSGVGAGVAGLVITSRNGSARTLDVEPGDEIGPHLESISDGETVVIPPGTYTYSGGNVSADRFELRTEGLVTWDVRGERELLIDGADWSFGGVNFDIRGEEDHLQVGLFGADWRFHNCAWTGLKTGVGYFVYPACDAGSSGIVEECYMGDGQAEDVGDSYVFTYNGTDGVIEIRRTYFDQGGVYGADTQDPPEQEGVVNLTDCYFRNAYLACVRTGMTGHTARIRNCTMVYDSRTATPDVPERGTSLPNRGVRSFRGIWGFWGEIVAEDCDVKVPYGTGVVTSRLGDPHVLVRNSEVAADTRRAGNVTFEDVGSDPDVTPPESCVTSAAEA</sequence>
<dbReference type="InterPro" id="IPR006311">
    <property type="entry name" value="TAT_signal"/>
</dbReference>
<comment type="caution">
    <text evidence="2">The sequence shown here is derived from an EMBL/GenBank/DDBJ whole genome shotgun (WGS) entry which is preliminary data.</text>
</comment>
<reference evidence="2 3" key="1">
    <citation type="journal article" date="2019" name="Int. J. Syst. Evol. Microbiol.">
        <title>The Global Catalogue of Microorganisms (GCM) 10K type strain sequencing project: providing services to taxonomists for standard genome sequencing and annotation.</title>
        <authorList>
            <consortium name="The Broad Institute Genomics Platform"/>
            <consortium name="The Broad Institute Genome Sequencing Center for Infectious Disease"/>
            <person name="Wu L."/>
            <person name="Ma J."/>
        </authorList>
    </citation>
    <scope>NUCLEOTIDE SEQUENCE [LARGE SCALE GENOMIC DNA]</scope>
    <source>
        <strain evidence="2 3">NBRC 111368</strain>
    </source>
</reference>
<proteinExistence type="predicted"/>
<dbReference type="InterPro" id="IPR012334">
    <property type="entry name" value="Pectin_lyas_fold"/>
</dbReference>